<reference evidence="1 2" key="1">
    <citation type="submission" date="2018-06" db="EMBL/GenBank/DDBJ databases">
        <title>Comparative genomics reveals the genomic features of Rhizophagus irregularis, R. cerebriforme, R. diaphanum and Gigaspora rosea, and their symbiotic lifestyle signature.</title>
        <authorList>
            <person name="Morin E."/>
            <person name="San Clemente H."/>
            <person name="Chen E.C.H."/>
            <person name="De La Providencia I."/>
            <person name="Hainaut M."/>
            <person name="Kuo A."/>
            <person name="Kohler A."/>
            <person name="Murat C."/>
            <person name="Tang N."/>
            <person name="Roy S."/>
            <person name="Loubradou J."/>
            <person name="Henrissat B."/>
            <person name="Grigoriev I.V."/>
            <person name="Corradi N."/>
            <person name="Roux C."/>
            <person name="Martin F.M."/>
        </authorList>
    </citation>
    <scope>NUCLEOTIDE SEQUENCE [LARGE SCALE GENOMIC DNA]</scope>
    <source>
        <strain evidence="1 2">DAOM 194757</strain>
    </source>
</reference>
<accession>A0A397VC65</accession>
<evidence type="ECO:0000313" key="2">
    <source>
        <dbReference type="Proteomes" id="UP000266673"/>
    </source>
</evidence>
<comment type="caution">
    <text evidence="1">The sequence shown here is derived from an EMBL/GenBank/DDBJ whole genome shotgun (WGS) entry which is preliminary data.</text>
</comment>
<evidence type="ECO:0000313" key="1">
    <source>
        <dbReference type="EMBL" id="RIB19602.1"/>
    </source>
</evidence>
<protein>
    <submittedName>
        <fullName evidence="1">Uncharacterized protein</fullName>
    </submittedName>
</protein>
<keyword evidence="2" id="KW-1185">Reference proteome</keyword>
<proteinExistence type="predicted"/>
<dbReference type="Proteomes" id="UP000266673">
    <property type="component" value="Unassembled WGS sequence"/>
</dbReference>
<dbReference type="AlphaFoldDB" id="A0A397VC65"/>
<dbReference type="EMBL" id="QKWP01000464">
    <property type="protein sequence ID" value="RIB19602.1"/>
    <property type="molecule type" value="Genomic_DNA"/>
</dbReference>
<gene>
    <name evidence="1" type="ORF">C2G38_2181409</name>
</gene>
<organism evidence="1 2">
    <name type="scientific">Gigaspora rosea</name>
    <dbReference type="NCBI Taxonomy" id="44941"/>
    <lineage>
        <taxon>Eukaryota</taxon>
        <taxon>Fungi</taxon>
        <taxon>Fungi incertae sedis</taxon>
        <taxon>Mucoromycota</taxon>
        <taxon>Glomeromycotina</taxon>
        <taxon>Glomeromycetes</taxon>
        <taxon>Diversisporales</taxon>
        <taxon>Gigasporaceae</taxon>
        <taxon>Gigaspora</taxon>
    </lineage>
</organism>
<sequence>MSLDDAFIGVIRLELLSAKELKNVDSSVKAKFFSPELFPQPTSDFLENLKNKPFNLSTLYAIVSLQAPNGGFPSLYRSTYLVMNHQENYSIYTNLKKLCLRN</sequence>
<name>A0A397VC65_9GLOM</name>